<gene>
    <name evidence="4" type="ORF">CLV34_2524</name>
</gene>
<keyword evidence="2" id="KW-0472">Membrane</keyword>
<dbReference type="RefSeq" id="WP_211289445.1">
    <property type="nucleotide sequence ID" value="NZ_PGTZ01000010.1"/>
</dbReference>
<feature type="transmembrane region" description="Helical" evidence="2">
    <location>
        <begin position="125"/>
        <end position="146"/>
    </location>
</feature>
<proteinExistence type="predicted"/>
<feature type="transmembrane region" description="Helical" evidence="2">
    <location>
        <begin position="207"/>
        <end position="228"/>
    </location>
</feature>
<keyword evidence="5" id="KW-1185">Reference proteome</keyword>
<dbReference type="EMBL" id="PGTZ01000010">
    <property type="protein sequence ID" value="PJI86604.1"/>
    <property type="molecule type" value="Genomic_DNA"/>
</dbReference>
<dbReference type="InterPro" id="IPR003675">
    <property type="entry name" value="Rce1/LyrA-like_dom"/>
</dbReference>
<name>A0A2M8W6T0_9MICO</name>
<feature type="transmembrane region" description="Helical" evidence="2">
    <location>
        <begin position="52"/>
        <end position="72"/>
    </location>
</feature>
<evidence type="ECO:0000259" key="3">
    <source>
        <dbReference type="Pfam" id="PF02517"/>
    </source>
</evidence>
<organism evidence="4 5">
    <name type="scientific">Luteimicrobium subarcticum</name>
    <dbReference type="NCBI Taxonomy" id="620910"/>
    <lineage>
        <taxon>Bacteria</taxon>
        <taxon>Bacillati</taxon>
        <taxon>Actinomycetota</taxon>
        <taxon>Actinomycetes</taxon>
        <taxon>Micrococcales</taxon>
        <taxon>Luteimicrobium</taxon>
    </lineage>
</organism>
<evidence type="ECO:0000313" key="4">
    <source>
        <dbReference type="EMBL" id="PJI86604.1"/>
    </source>
</evidence>
<feature type="domain" description="CAAX prenyl protease 2/Lysostaphin resistance protein A-like" evidence="3">
    <location>
        <begin position="128"/>
        <end position="219"/>
    </location>
</feature>
<feature type="transmembrane region" description="Helical" evidence="2">
    <location>
        <begin position="258"/>
        <end position="277"/>
    </location>
</feature>
<feature type="transmembrane region" description="Helical" evidence="2">
    <location>
        <begin position="93"/>
        <end position="119"/>
    </location>
</feature>
<dbReference type="AlphaFoldDB" id="A0A2M8W6T0"/>
<dbReference type="GO" id="GO:0004175">
    <property type="term" value="F:endopeptidase activity"/>
    <property type="evidence" value="ECO:0007669"/>
    <property type="project" value="UniProtKB-ARBA"/>
</dbReference>
<feature type="transmembrane region" description="Helical" evidence="2">
    <location>
        <begin position="27"/>
        <end position="46"/>
    </location>
</feature>
<dbReference type="GO" id="GO:0080120">
    <property type="term" value="P:CAAX-box protein maturation"/>
    <property type="evidence" value="ECO:0007669"/>
    <property type="project" value="UniProtKB-ARBA"/>
</dbReference>
<evidence type="ECO:0000256" key="2">
    <source>
        <dbReference type="SAM" id="Phobius"/>
    </source>
</evidence>
<comment type="caution">
    <text evidence="4">The sequence shown here is derived from an EMBL/GenBank/DDBJ whole genome shotgun (WGS) entry which is preliminary data.</text>
</comment>
<feature type="transmembrane region" description="Helical" evidence="2">
    <location>
        <begin position="158"/>
        <end position="177"/>
    </location>
</feature>
<accession>A0A2M8W6T0</accession>
<feature type="region of interest" description="Disordered" evidence="1">
    <location>
        <begin position="1"/>
        <end position="23"/>
    </location>
</feature>
<keyword evidence="2" id="KW-1133">Transmembrane helix</keyword>
<evidence type="ECO:0000313" key="5">
    <source>
        <dbReference type="Proteomes" id="UP000231586"/>
    </source>
</evidence>
<dbReference type="PANTHER" id="PTHR39430">
    <property type="entry name" value="MEMBRANE-ASSOCIATED PROTEASE-RELATED"/>
    <property type="match status" value="1"/>
</dbReference>
<keyword evidence="2" id="KW-0812">Transmembrane</keyword>
<feature type="transmembrane region" description="Helical" evidence="2">
    <location>
        <begin position="183"/>
        <end position="202"/>
    </location>
</feature>
<dbReference type="Proteomes" id="UP000231586">
    <property type="component" value="Unassembled WGS sequence"/>
</dbReference>
<dbReference type="Pfam" id="PF02517">
    <property type="entry name" value="Rce1-like"/>
    <property type="match status" value="1"/>
</dbReference>
<dbReference type="PANTHER" id="PTHR39430:SF1">
    <property type="entry name" value="PROTEASE"/>
    <property type="match status" value="1"/>
</dbReference>
<protein>
    <recommendedName>
        <fullName evidence="3">CAAX prenyl protease 2/Lysostaphin resistance protein A-like domain-containing protein</fullName>
    </recommendedName>
</protein>
<reference evidence="4 5" key="1">
    <citation type="submission" date="2017-11" db="EMBL/GenBank/DDBJ databases">
        <title>Genomic Encyclopedia of Archaeal and Bacterial Type Strains, Phase II (KMG-II): From Individual Species to Whole Genera.</title>
        <authorList>
            <person name="Goeker M."/>
        </authorList>
    </citation>
    <scope>NUCLEOTIDE SEQUENCE [LARGE SCALE GENOMIC DNA]</scope>
    <source>
        <strain evidence="4 5">DSM 22413</strain>
    </source>
</reference>
<sequence>MTSTASTHPIHPTTPGRPGTRRRGLRVTAMVTGFLVVMLAVNAVAAALDDPVAGLVVGPLLGVLVLALYRVAVRRVEGHEATDLPRTHRRSTLLRGVSGGCTLATVMIGGLALAGGYRITGWGSVGGAVAVVGTMCAVAVTEEVLFRGVVLRLLQERWGTVVALATSAVLFGGIHLLNPGATLAGAVAVAIEAGLMLGAAYVASGNLWLPIGLHLGWNATTVGVFGTIGSGDGPTDGLVRSETPGATWLTGGTFGPEAGVVAVVVCSLVTVLLLVVAHRRGRIVPRPRRA</sequence>
<evidence type="ECO:0000256" key="1">
    <source>
        <dbReference type="SAM" id="MobiDB-lite"/>
    </source>
</evidence>